<keyword evidence="2 3" id="KW-0378">Hydrolase</keyword>
<comment type="caution">
    <text evidence="5">The sequence shown here is derived from an EMBL/GenBank/DDBJ whole genome shotgun (WGS) entry which is preliminary data.</text>
</comment>
<comment type="cofactor">
    <cofactor evidence="1">
        <name>Mg(2+)</name>
        <dbReference type="ChEBI" id="CHEBI:18420"/>
    </cofactor>
</comment>
<comment type="similarity">
    <text evidence="3">Belongs to the Nudix hydrolase family.</text>
</comment>
<reference evidence="5" key="2">
    <citation type="submission" date="2020-09" db="EMBL/GenBank/DDBJ databases">
        <authorList>
            <person name="Sun Q."/>
            <person name="Zhou Y."/>
        </authorList>
    </citation>
    <scope>NUCLEOTIDE SEQUENCE</scope>
    <source>
        <strain evidence="5">CGMCC 1.6333</strain>
    </source>
</reference>
<dbReference type="SUPFAM" id="SSF55811">
    <property type="entry name" value="Nudix"/>
    <property type="match status" value="1"/>
</dbReference>
<feature type="domain" description="Nudix hydrolase" evidence="4">
    <location>
        <begin position="16"/>
        <end position="155"/>
    </location>
</feature>
<gene>
    <name evidence="5" type="ORF">GCM10011351_19400</name>
</gene>
<dbReference type="PANTHER" id="PTHR43046">
    <property type="entry name" value="GDP-MANNOSE MANNOSYL HYDROLASE"/>
    <property type="match status" value="1"/>
</dbReference>
<dbReference type="PROSITE" id="PS00893">
    <property type="entry name" value="NUDIX_BOX"/>
    <property type="match status" value="1"/>
</dbReference>
<dbReference type="Gene3D" id="3.90.79.10">
    <property type="entry name" value="Nucleoside Triphosphate Pyrophosphohydrolase"/>
    <property type="match status" value="1"/>
</dbReference>
<dbReference type="Proteomes" id="UP000618460">
    <property type="component" value="Unassembled WGS sequence"/>
</dbReference>
<dbReference type="InterPro" id="IPR020476">
    <property type="entry name" value="Nudix_hydrolase"/>
</dbReference>
<dbReference type="PRINTS" id="PR00502">
    <property type="entry name" value="NUDIXFAMILY"/>
</dbReference>
<dbReference type="OrthoDB" id="9787476at2"/>
<dbReference type="AlphaFoldDB" id="A0A917TST2"/>
<sequence length="155" mass="17671">MDYISYVRSMVGHNPIIMVVCGAIIFDKQDRILLHLRADNQTWGFPGGYMELGETVKETAKREVFEETGLRLGELELFSVYSGEGNKKTLANGDQVSLVQHWFTCHEYSGELVKQNDETLDVGFFSLDELPENMFASQMKVVRDLRSNSEAIIVW</sequence>
<dbReference type="InterPro" id="IPR020084">
    <property type="entry name" value="NUDIX_hydrolase_CS"/>
</dbReference>
<evidence type="ECO:0000256" key="3">
    <source>
        <dbReference type="RuleBase" id="RU003476"/>
    </source>
</evidence>
<proteinExistence type="inferred from homology"/>
<dbReference type="RefSeq" id="WP_117155248.1">
    <property type="nucleotide sequence ID" value="NZ_BMLG01000009.1"/>
</dbReference>
<dbReference type="PROSITE" id="PS51462">
    <property type="entry name" value="NUDIX"/>
    <property type="match status" value="1"/>
</dbReference>
<dbReference type="CDD" id="cd04677">
    <property type="entry name" value="NUDIX_Hydrolase"/>
    <property type="match status" value="1"/>
</dbReference>
<reference evidence="5" key="1">
    <citation type="journal article" date="2014" name="Int. J. Syst. Evol. Microbiol.">
        <title>Complete genome sequence of Corynebacterium casei LMG S-19264T (=DSM 44701T), isolated from a smear-ripened cheese.</title>
        <authorList>
            <consortium name="US DOE Joint Genome Institute (JGI-PGF)"/>
            <person name="Walter F."/>
            <person name="Albersmeier A."/>
            <person name="Kalinowski J."/>
            <person name="Ruckert C."/>
        </authorList>
    </citation>
    <scope>NUCLEOTIDE SEQUENCE</scope>
    <source>
        <strain evidence="5">CGMCC 1.6333</strain>
    </source>
</reference>
<dbReference type="Pfam" id="PF00293">
    <property type="entry name" value="NUDIX"/>
    <property type="match status" value="1"/>
</dbReference>
<organism evidence="5 6">
    <name type="scientific">Paraliobacillus quinghaiensis</name>
    <dbReference type="NCBI Taxonomy" id="470815"/>
    <lineage>
        <taxon>Bacteria</taxon>
        <taxon>Bacillati</taxon>
        <taxon>Bacillota</taxon>
        <taxon>Bacilli</taxon>
        <taxon>Bacillales</taxon>
        <taxon>Bacillaceae</taxon>
        <taxon>Paraliobacillus</taxon>
    </lineage>
</organism>
<dbReference type="InterPro" id="IPR000086">
    <property type="entry name" value="NUDIX_hydrolase_dom"/>
</dbReference>
<accession>A0A917TST2</accession>
<keyword evidence="6" id="KW-1185">Reference proteome</keyword>
<dbReference type="EMBL" id="BMLG01000009">
    <property type="protein sequence ID" value="GGM33488.1"/>
    <property type="molecule type" value="Genomic_DNA"/>
</dbReference>
<dbReference type="PANTHER" id="PTHR43046:SF2">
    <property type="entry name" value="8-OXO-DGTP DIPHOSPHATASE-RELATED"/>
    <property type="match status" value="1"/>
</dbReference>
<dbReference type="InterPro" id="IPR015797">
    <property type="entry name" value="NUDIX_hydrolase-like_dom_sf"/>
</dbReference>
<dbReference type="GO" id="GO:0016787">
    <property type="term" value="F:hydrolase activity"/>
    <property type="evidence" value="ECO:0007669"/>
    <property type="project" value="UniProtKB-KW"/>
</dbReference>
<protein>
    <submittedName>
        <fullName evidence="5">DNA mismatch repair protein MutT</fullName>
    </submittedName>
</protein>
<evidence type="ECO:0000259" key="4">
    <source>
        <dbReference type="PROSITE" id="PS51462"/>
    </source>
</evidence>
<evidence type="ECO:0000256" key="2">
    <source>
        <dbReference type="ARBA" id="ARBA00022801"/>
    </source>
</evidence>
<evidence type="ECO:0000313" key="6">
    <source>
        <dbReference type="Proteomes" id="UP000618460"/>
    </source>
</evidence>
<evidence type="ECO:0000313" key="5">
    <source>
        <dbReference type="EMBL" id="GGM33488.1"/>
    </source>
</evidence>
<evidence type="ECO:0000256" key="1">
    <source>
        <dbReference type="ARBA" id="ARBA00001946"/>
    </source>
</evidence>
<name>A0A917TST2_9BACI</name>